<evidence type="ECO:0000256" key="3">
    <source>
        <dbReference type="ARBA" id="ARBA00023080"/>
    </source>
</evidence>
<comment type="caution">
    <text evidence="5">The sequence shown here is derived from an EMBL/GenBank/DDBJ whole genome shotgun (WGS) entry which is preliminary data.</text>
</comment>
<dbReference type="Proteomes" id="UP000541425">
    <property type="component" value="Unassembled WGS sequence"/>
</dbReference>
<feature type="site" description="Important for substrate specificity" evidence="4">
    <location>
        <position position="160"/>
    </location>
</feature>
<comment type="catalytic activity">
    <reaction evidence="4">
        <text>UTP + H2O = UMP + diphosphate + H(+)</text>
        <dbReference type="Rhea" id="RHEA:29395"/>
        <dbReference type="ChEBI" id="CHEBI:15377"/>
        <dbReference type="ChEBI" id="CHEBI:15378"/>
        <dbReference type="ChEBI" id="CHEBI:33019"/>
        <dbReference type="ChEBI" id="CHEBI:46398"/>
        <dbReference type="ChEBI" id="CHEBI:57865"/>
        <dbReference type="EC" id="3.6.1.9"/>
    </reaction>
</comment>
<dbReference type="NCBIfam" id="TIGR00172">
    <property type="entry name" value="maf"/>
    <property type="match status" value="1"/>
</dbReference>
<dbReference type="HAMAP" id="MF_00528">
    <property type="entry name" value="Maf"/>
    <property type="match status" value="1"/>
</dbReference>
<evidence type="ECO:0000313" key="5">
    <source>
        <dbReference type="EMBL" id="MBB3703248.1"/>
    </source>
</evidence>
<dbReference type="PANTHER" id="PTHR43213">
    <property type="entry name" value="BIFUNCTIONAL DTTP/UTP PYROPHOSPHATASE/METHYLTRANSFERASE PROTEIN-RELATED"/>
    <property type="match status" value="1"/>
</dbReference>
<dbReference type="CDD" id="cd00555">
    <property type="entry name" value="Maf"/>
    <property type="match status" value="1"/>
</dbReference>
<sequence length="193" mass="21770">MLDNLSKFDVILASSSPRRKELLQRLGIDFKVRTLLGIDESYPAELKGEEIAKFIARKKADDYRESMLPTELIITADTLVTLNGEELGKPHSVENAKDMLRKLSGQVHEVSTGVCVFTKDRLENFVTTSKVIFAELSEDEIDFYVEKYLPLDKAGAYGIQDWIGLVAVSSLEGSYYNVMGLPMQRLYCCLKTF</sequence>
<dbReference type="RefSeq" id="WP_183697430.1">
    <property type="nucleotide sequence ID" value="NZ_JACICA010000009.1"/>
</dbReference>
<dbReference type="EMBL" id="JACICA010000009">
    <property type="protein sequence ID" value="MBB3703248.1"/>
    <property type="molecule type" value="Genomic_DNA"/>
</dbReference>
<comment type="cofactor">
    <cofactor evidence="1 4">
        <name>a divalent metal cation</name>
        <dbReference type="ChEBI" id="CHEBI:60240"/>
    </cofactor>
</comment>
<protein>
    <recommendedName>
        <fullName evidence="4">dTTP/UTP pyrophosphatase</fullName>
        <shortName evidence="4">dTTPase/UTPase</shortName>
        <ecNumber evidence="4">3.6.1.9</ecNumber>
    </recommendedName>
    <alternativeName>
        <fullName evidence="4">Nucleoside triphosphate pyrophosphatase</fullName>
    </alternativeName>
    <alternativeName>
        <fullName evidence="4">Nucleotide pyrophosphatase</fullName>
        <shortName evidence="4">Nucleotide PPase</shortName>
    </alternativeName>
</protein>
<comment type="subcellular location">
    <subcellularLocation>
        <location evidence="4">Cytoplasm</location>
    </subcellularLocation>
</comment>
<reference evidence="5 6" key="1">
    <citation type="submission" date="2020-08" db="EMBL/GenBank/DDBJ databases">
        <title>Genomic Encyclopedia of Type Strains, Phase IV (KMG-IV): sequencing the most valuable type-strain genomes for metagenomic binning, comparative biology and taxonomic classification.</title>
        <authorList>
            <person name="Goeker M."/>
        </authorList>
    </citation>
    <scope>NUCLEOTIDE SEQUENCE [LARGE SCALE GENOMIC DNA]</scope>
    <source>
        <strain evidence="5 6">DSM 22548</strain>
    </source>
</reference>
<dbReference type="PANTHER" id="PTHR43213:SF5">
    <property type="entry name" value="BIFUNCTIONAL DTTP_UTP PYROPHOSPHATASE_METHYLTRANSFERASE PROTEIN-RELATED"/>
    <property type="match status" value="1"/>
</dbReference>
<dbReference type="GO" id="GO:0047429">
    <property type="term" value="F:nucleoside triphosphate diphosphatase activity"/>
    <property type="evidence" value="ECO:0007669"/>
    <property type="project" value="UniProtKB-EC"/>
</dbReference>
<dbReference type="GO" id="GO:0005737">
    <property type="term" value="C:cytoplasm"/>
    <property type="evidence" value="ECO:0007669"/>
    <property type="project" value="UniProtKB-SubCell"/>
</dbReference>
<evidence type="ECO:0000256" key="1">
    <source>
        <dbReference type="ARBA" id="ARBA00001968"/>
    </source>
</evidence>
<proteinExistence type="inferred from homology"/>
<evidence type="ECO:0000256" key="2">
    <source>
        <dbReference type="ARBA" id="ARBA00022801"/>
    </source>
</evidence>
<feature type="active site" description="Proton acceptor" evidence="4">
    <location>
        <position position="77"/>
    </location>
</feature>
<dbReference type="SUPFAM" id="SSF52972">
    <property type="entry name" value="ITPase-like"/>
    <property type="match status" value="1"/>
</dbReference>
<organism evidence="5 6">
    <name type="scientific">Alloprevotella rava</name>
    <dbReference type="NCBI Taxonomy" id="671218"/>
    <lineage>
        <taxon>Bacteria</taxon>
        <taxon>Pseudomonadati</taxon>
        <taxon>Bacteroidota</taxon>
        <taxon>Bacteroidia</taxon>
        <taxon>Bacteroidales</taxon>
        <taxon>Prevotellaceae</taxon>
        <taxon>Alloprevotella</taxon>
    </lineage>
</organism>
<feature type="site" description="Important for substrate specificity" evidence="4">
    <location>
        <position position="18"/>
    </location>
</feature>
<dbReference type="EC" id="3.6.1.9" evidence="4"/>
<gene>
    <name evidence="5" type="ORF">FHS60_001728</name>
</gene>
<name>A0A7W5UFH6_9BACT</name>
<comment type="catalytic activity">
    <reaction evidence="4">
        <text>dTTP + H2O = dTMP + diphosphate + H(+)</text>
        <dbReference type="Rhea" id="RHEA:28534"/>
        <dbReference type="ChEBI" id="CHEBI:15377"/>
        <dbReference type="ChEBI" id="CHEBI:15378"/>
        <dbReference type="ChEBI" id="CHEBI:33019"/>
        <dbReference type="ChEBI" id="CHEBI:37568"/>
        <dbReference type="ChEBI" id="CHEBI:63528"/>
        <dbReference type="EC" id="3.6.1.9"/>
    </reaction>
</comment>
<dbReference type="PIRSF" id="PIRSF006305">
    <property type="entry name" value="Maf"/>
    <property type="match status" value="1"/>
</dbReference>
<dbReference type="GO" id="GO:0009117">
    <property type="term" value="P:nucleotide metabolic process"/>
    <property type="evidence" value="ECO:0007669"/>
    <property type="project" value="UniProtKB-KW"/>
</dbReference>
<comment type="function">
    <text evidence="4">Nucleoside triphosphate pyrophosphatase that hydrolyzes dTTP and UTP. May have a dual role in cell division arrest and in preventing the incorporation of modified nucleotides into cellular nucleic acids.</text>
</comment>
<feature type="site" description="Important for substrate specificity" evidence="4">
    <location>
        <position position="78"/>
    </location>
</feature>
<evidence type="ECO:0000256" key="4">
    <source>
        <dbReference type="HAMAP-Rule" id="MF_00528"/>
    </source>
</evidence>
<keyword evidence="2 4" id="KW-0378">Hydrolase</keyword>
<comment type="similarity">
    <text evidence="4">Belongs to the Maf family. YhdE subfamily.</text>
</comment>
<dbReference type="InterPro" id="IPR029001">
    <property type="entry name" value="ITPase-like_fam"/>
</dbReference>
<evidence type="ECO:0000313" key="6">
    <source>
        <dbReference type="Proteomes" id="UP000541425"/>
    </source>
</evidence>
<dbReference type="Gene3D" id="3.90.950.10">
    <property type="match status" value="1"/>
</dbReference>
<dbReference type="AlphaFoldDB" id="A0A7W5UFH6"/>
<accession>A0A7W5UFH6</accession>
<dbReference type="Pfam" id="PF02545">
    <property type="entry name" value="Maf"/>
    <property type="match status" value="1"/>
</dbReference>
<keyword evidence="3 4" id="KW-0546">Nucleotide metabolism</keyword>
<comment type="caution">
    <text evidence="4">Lacks conserved residue(s) required for the propagation of feature annotation.</text>
</comment>
<keyword evidence="4" id="KW-0963">Cytoplasm</keyword>
<dbReference type="InterPro" id="IPR003697">
    <property type="entry name" value="Maf-like"/>
</dbReference>